<name>A0ABW5B092_9FLAO</name>
<evidence type="ECO:0000256" key="1">
    <source>
        <dbReference type="SAM" id="Phobius"/>
    </source>
</evidence>
<evidence type="ECO:0000313" key="2">
    <source>
        <dbReference type="EMBL" id="MFD2188060.1"/>
    </source>
</evidence>
<dbReference type="Proteomes" id="UP001597344">
    <property type="component" value="Unassembled WGS sequence"/>
</dbReference>
<dbReference type="EMBL" id="JBHUHY010000015">
    <property type="protein sequence ID" value="MFD2188060.1"/>
    <property type="molecule type" value="Genomic_DNA"/>
</dbReference>
<reference evidence="3" key="1">
    <citation type="journal article" date="2019" name="Int. J. Syst. Evol. Microbiol.">
        <title>The Global Catalogue of Microorganisms (GCM) 10K type strain sequencing project: providing services to taxonomists for standard genome sequencing and annotation.</title>
        <authorList>
            <consortium name="The Broad Institute Genomics Platform"/>
            <consortium name="The Broad Institute Genome Sequencing Center for Infectious Disease"/>
            <person name="Wu L."/>
            <person name="Ma J."/>
        </authorList>
    </citation>
    <scope>NUCLEOTIDE SEQUENCE [LARGE SCALE GENOMIC DNA]</scope>
    <source>
        <strain evidence="3">DT92</strain>
    </source>
</reference>
<proteinExistence type="predicted"/>
<comment type="caution">
    <text evidence="2">The sequence shown here is derived from an EMBL/GenBank/DDBJ whole genome shotgun (WGS) entry which is preliminary data.</text>
</comment>
<keyword evidence="1" id="KW-0812">Transmembrane</keyword>
<keyword evidence="1" id="KW-1133">Transmembrane helix</keyword>
<organism evidence="2 3">
    <name type="scientific">Aquimarina celericrescens</name>
    <dbReference type="NCBI Taxonomy" id="1964542"/>
    <lineage>
        <taxon>Bacteria</taxon>
        <taxon>Pseudomonadati</taxon>
        <taxon>Bacteroidota</taxon>
        <taxon>Flavobacteriia</taxon>
        <taxon>Flavobacteriales</taxon>
        <taxon>Flavobacteriaceae</taxon>
        <taxon>Aquimarina</taxon>
    </lineage>
</organism>
<sequence length="52" mass="5867">MTLELLLYIVNTFAVAVVAVVVNGLIKKKMKNTLHITRKKITVSINDKDIKQ</sequence>
<evidence type="ECO:0000313" key="3">
    <source>
        <dbReference type="Proteomes" id="UP001597344"/>
    </source>
</evidence>
<keyword evidence="1" id="KW-0472">Membrane</keyword>
<keyword evidence="3" id="KW-1185">Reference proteome</keyword>
<feature type="transmembrane region" description="Helical" evidence="1">
    <location>
        <begin position="6"/>
        <end position="26"/>
    </location>
</feature>
<protein>
    <recommendedName>
        <fullName evidence="4">Phage protein</fullName>
    </recommendedName>
</protein>
<accession>A0ABW5B092</accession>
<gene>
    <name evidence="2" type="ORF">ACFSJT_14755</name>
</gene>
<dbReference type="RefSeq" id="WP_378321069.1">
    <property type="nucleotide sequence ID" value="NZ_JBHUHY010000015.1"/>
</dbReference>
<evidence type="ECO:0008006" key="4">
    <source>
        <dbReference type="Google" id="ProtNLM"/>
    </source>
</evidence>